<dbReference type="Proteomes" id="UP001642464">
    <property type="component" value="Unassembled WGS sequence"/>
</dbReference>
<evidence type="ECO:0000313" key="3">
    <source>
        <dbReference type="Proteomes" id="UP001642464"/>
    </source>
</evidence>
<proteinExistence type="predicted"/>
<feature type="non-terminal residue" evidence="2">
    <location>
        <position position="1"/>
    </location>
</feature>
<accession>A0ABP0J1E4</accession>
<protein>
    <submittedName>
        <fullName evidence="2">Uncharacterized protein</fullName>
    </submittedName>
</protein>
<sequence>VGNQLDDPGVVRHCEWSHRAGYPAEPENKELPSIWHLAIISFYLRFACCQRASDGSWQTTVLKRYPADLCRAIASLFELSQPEG</sequence>
<dbReference type="EMBL" id="CAXAMM010005669">
    <property type="protein sequence ID" value="CAK9008166.1"/>
    <property type="molecule type" value="Genomic_DNA"/>
</dbReference>
<dbReference type="EMBL" id="CAXAMM010005558">
    <property type="protein sequence ID" value="CAK9007760.1"/>
    <property type="molecule type" value="Genomic_DNA"/>
</dbReference>
<gene>
    <name evidence="1" type="ORF">SCF082_LOCUS9595</name>
    <name evidence="2" type="ORF">SCF082_LOCUS9751</name>
</gene>
<evidence type="ECO:0000313" key="1">
    <source>
        <dbReference type="EMBL" id="CAK9007760.1"/>
    </source>
</evidence>
<keyword evidence="3" id="KW-1185">Reference proteome</keyword>
<comment type="caution">
    <text evidence="2">The sequence shown here is derived from an EMBL/GenBank/DDBJ whole genome shotgun (WGS) entry which is preliminary data.</text>
</comment>
<evidence type="ECO:0000313" key="2">
    <source>
        <dbReference type="EMBL" id="CAK9008166.1"/>
    </source>
</evidence>
<reference evidence="2 3" key="1">
    <citation type="submission" date="2024-02" db="EMBL/GenBank/DDBJ databases">
        <authorList>
            <person name="Chen Y."/>
            <person name="Shah S."/>
            <person name="Dougan E. K."/>
            <person name="Thang M."/>
            <person name="Chan C."/>
        </authorList>
    </citation>
    <scope>NUCLEOTIDE SEQUENCE [LARGE SCALE GENOMIC DNA]</scope>
</reference>
<name>A0ABP0J1E4_9DINO</name>
<organism evidence="2 3">
    <name type="scientific">Durusdinium trenchii</name>
    <dbReference type="NCBI Taxonomy" id="1381693"/>
    <lineage>
        <taxon>Eukaryota</taxon>
        <taxon>Sar</taxon>
        <taxon>Alveolata</taxon>
        <taxon>Dinophyceae</taxon>
        <taxon>Suessiales</taxon>
        <taxon>Symbiodiniaceae</taxon>
        <taxon>Durusdinium</taxon>
    </lineage>
</organism>
<feature type="non-terminal residue" evidence="2">
    <location>
        <position position="84"/>
    </location>
</feature>